<proteinExistence type="predicted"/>
<dbReference type="InterPro" id="IPR029787">
    <property type="entry name" value="Nucleotide_cyclase"/>
</dbReference>
<dbReference type="EMBL" id="SHNN01000002">
    <property type="protein sequence ID" value="MCX2981196.1"/>
    <property type="molecule type" value="Genomic_DNA"/>
</dbReference>
<dbReference type="Proteomes" id="UP001143362">
    <property type="component" value="Unassembled WGS sequence"/>
</dbReference>
<evidence type="ECO:0000259" key="3">
    <source>
        <dbReference type="PROSITE" id="PS50125"/>
    </source>
</evidence>
<feature type="domain" description="Guanylate cyclase" evidence="3">
    <location>
        <begin position="298"/>
        <end position="424"/>
    </location>
</feature>
<feature type="transmembrane region" description="Helical" evidence="2">
    <location>
        <begin position="231"/>
        <end position="251"/>
    </location>
</feature>
<dbReference type="RefSeq" id="WP_279245203.1">
    <property type="nucleotide sequence ID" value="NZ_SHNN01000002.1"/>
</dbReference>
<feature type="transmembrane region" description="Helical" evidence="2">
    <location>
        <begin position="195"/>
        <end position="211"/>
    </location>
</feature>
<dbReference type="PROSITE" id="PS50125">
    <property type="entry name" value="GUANYLATE_CYCLASE_2"/>
    <property type="match status" value="1"/>
</dbReference>
<organism evidence="4 5">
    <name type="scientific">Candidatus Litorirhabdus singularis</name>
    <dbReference type="NCBI Taxonomy" id="2518993"/>
    <lineage>
        <taxon>Bacteria</taxon>
        <taxon>Pseudomonadati</taxon>
        <taxon>Pseudomonadota</taxon>
        <taxon>Gammaproteobacteria</taxon>
        <taxon>Cellvibrionales</taxon>
        <taxon>Halieaceae</taxon>
        <taxon>Candidatus Litorirhabdus</taxon>
    </lineage>
</organism>
<dbReference type="SUPFAM" id="SSF55073">
    <property type="entry name" value="Nucleotide cyclase"/>
    <property type="match status" value="1"/>
</dbReference>
<comment type="caution">
    <text evidence="4">The sequence shown here is derived from an EMBL/GenBank/DDBJ whole genome shotgun (WGS) entry which is preliminary data.</text>
</comment>
<feature type="transmembrane region" description="Helical" evidence="2">
    <location>
        <begin position="116"/>
        <end position="138"/>
    </location>
</feature>
<feature type="region of interest" description="Disordered" evidence="1">
    <location>
        <begin position="42"/>
        <end position="62"/>
    </location>
</feature>
<dbReference type="Gene3D" id="3.30.70.1230">
    <property type="entry name" value="Nucleotide cyclase"/>
    <property type="match status" value="1"/>
</dbReference>
<evidence type="ECO:0000256" key="1">
    <source>
        <dbReference type="SAM" id="MobiDB-lite"/>
    </source>
</evidence>
<keyword evidence="2" id="KW-1133">Transmembrane helix</keyword>
<evidence type="ECO:0000256" key="2">
    <source>
        <dbReference type="SAM" id="Phobius"/>
    </source>
</evidence>
<sequence length="475" mass="52200">MLIEMKLWLTENEPLISAIVGVITLLAAAWGVLSLHYFDQSASTSKNDQNPADETAGEPASSSIRFRQAPRKLINLGISHRSQVEQMVASRTLNAIIFALLSLSLVWVVAGLVKSGLVVLTILNGITFLCGLLVLVLHASHHFTLARWMMILLAGGYWCVVQLTVGGMWGIEYFLIVLCLIPVLMFERHEVRQRTLCMLMLLMFLIVQLLLGRVYEGGLLIMGESTLKIGYVVNALVLCLIVFGLISYYSNYSMRSFYAMKNERERADTLINSVFPREVAEQIRERAPTVASYSDEAVVIFISLEGFDALYSRMTASQLVELMSKIFIRFDELLEQHGVEKINLLGTHYVAASGIFSGKPSHAAVARFALDATAAVAEFSKETHERFTLRAGVSAGEVVSGVIGEARPCLDIWGETVELAAAMQGAALGNTVVVSAQAYSRLRDDFEFAEMSASVDNAYILLREKRPATAAGGTL</sequence>
<feature type="transmembrane region" description="Helical" evidence="2">
    <location>
        <begin position="169"/>
        <end position="186"/>
    </location>
</feature>
<dbReference type="Pfam" id="PF00211">
    <property type="entry name" value="Guanylate_cyc"/>
    <property type="match status" value="1"/>
</dbReference>
<feature type="compositionally biased region" description="Polar residues" evidence="1">
    <location>
        <begin position="42"/>
        <end position="52"/>
    </location>
</feature>
<dbReference type="SMART" id="SM00044">
    <property type="entry name" value="CYCc"/>
    <property type="match status" value="1"/>
</dbReference>
<accession>A0ABT3THI3</accession>
<protein>
    <recommendedName>
        <fullName evidence="3">Guanylate cyclase domain-containing protein</fullName>
    </recommendedName>
</protein>
<evidence type="ECO:0000313" key="5">
    <source>
        <dbReference type="Proteomes" id="UP001143362"/>
    </source>
</evidence>
<evidence type="ECO:0000313" key="4">
    <source>
        <dbReference type="EMBL" id="MCX2981196.1"/>
    </source>
</evidence>
<dbReference type="CDD" id="cd07302">
    <property type="entry name" value="CHD"/>
    <property type="match status" value="1"/>
</dbReference>
<feature type="transmembrane region" description="Helical" evidence="2">
    <location>
        <begin position="15"/>
        <end position="38"/>
    </location>
</feature>
<keyword evidence="5" id="KW-1185">Reference proteome</keyword>
<keyword evidence="2" id="KW-0472">Membrane</keyword>
<reference evidence="4" key="1">
    <citation type="submission" date="2019-02" db="EMBL/GenBank/DDBJ databases">
        <authorList>
            <person name="Li S.-H."/>
        </authorList>
    </citation>
    <scope>NUCLEOTIDE SEQUENCE</scope>
    <source>
        <strain evidence="4">IMCC14734</strain>
    </source>
</reference>
<gene>
    <name evidence="4" type="ORF">EYC98_10015</name>
</gene>
<feature type="transmembrane region" description="Helical" evidence="2">
    <location>
        <begin position="145"/>
        <end position="163"/>
    </location>
</feature>
<dbReference type="InterPro" id="IPR001054">
    <property type="entry name" value="A/G_cyclase"/>
</dbReference>
<dbReference type="PANTHER" id="PTHR45655">
    <property type="entry name" value="GUANYLATE CYCLASE SOLUBLE SUBUNIT BETA-2"/>
    <property type="match status" value="1"/>
</dbReference>
<name>A0ABT3THI3_9GAMM</name>
<dbReference type="PANTHER" id="PTHR45655:SF13">
    <property type="entry name" value="SOLUBLE GUANYLATE CYCLASE GCY-32-RELATED"/>
    <property type="match status" value="1"/>
</dbReference>
<feature type="transmembrane region" description="Helical" evidence="2">
    <location>
        <begin position="92"/>
        <end position="110"/>
    </location>
</feature>
<keyword evidence="2" id="KW-0812">Transmembrane</keyword>